<keyword evidence="2" id="KW-0472">Membrane</keyword>
<dbReference type="Proteomes" id="UP000622166">
    <property type="component" value="Unassembled WGS sequence"/>
</dbReference>
<proteinExistence type="predicted"/>
<accession>A0A918QBD5</accession>
<dbReference type="AlphaFoldDB" id="A0A918QBD5"/>
<feature type="transmembrane region" description="Helical" evidence="2">
    <location>
        <begin position="75"/>
        <end position="93"/>
    </location>
</feature>
<feature type="region of interest" description="Disordered" evidence="1">
    <location>
        <begin position="17"/>
        <end position="66"/>
    </location>
</feature>
<name>A0A918QBD5_9ACTN</name>
<reference evidence="3" key="2">
    <citation type="submission" date="2020-09" db="EMBL/GenBank/DDBJ databases">
        <authorList>
            <person name="Sun Q."/>
            <person name="Ohkuma M."/>
        </authorList>
    </citation>
    <scope>NUCLEOTIDE SEQUENCE</scope>
    <source>
        <strain evidence="3">JCM 4815</strain>
    </source>
</reference>
<evidence type="ECO:0000256" key="1">
    <source>
        <dbReference type="SAM" id="MobiDB-lite"/>
    </source>
</evidence>
<evidence type="ECO:0000313" key="3">
    <source>
        <dbReference type="EMBL" id="GGZ38107.1"/>
    </source>
</evidence>
<feature type="region of interest" description="Disordered" evidence="1">
    <location>
        <begin position="94"/>
        <end position="147"/>
    </location>
</feature>
<evidence type="ECO:0000256" key="2">
    <source>
        <dbReference type="SAM" id="Phobius"/>
    </source>
</evidence>
<feature type="compositionally biased region" description="Low complexity" evidence="1">
    <location>
        <begin position="40"/>
        <end position="50"/>
    </location>
</feature>
<keyword evidence="2" id="KW-1133">Transmembrane helix</keyword>
<feature type="compositionally biased region" description="Low complexity" evidence="1">
    <location>
        <begin position="109"/>
        <end position="122"/>
    </location>
</feature>
<evidence type="ECO:0000313" key="4">
    <source>
        <dbReference type="Proteomes" id="UP000622166"/>
    </source>
</evidence>
<sequence length="147" mass="15416">MPHVCGHYRRDGSYVRPHYRRSRGSTGTTAPSRPAPYPRATPTVPGPTTRVRSHVRSNGSYVRAHRRRIGTPAKVAGGGGGAVLLVLLMLGLLNGGGTESSPVPDRPESSASAPARSPPLTAGRPPARFRGPGSSWSGTTRMSGGRE</sequence>
<protein>
    <submittedName>
        <fullName evidence="3">Uncharacterized protein</fullName>
    </submittedName>
</protein>
<organism evidence="3 4">
    <name type="scientific">Streptomyces poonensis</name>
    <dbReference type="NCBI Taxonomy" id="68255"/>
    <lineage>
        <taxon>Bacteria</taxon>
        <taxon>Bacillati</taxon>
        <taxon>Actinomycetota</taxon>
        <taxon>Actinomycetes</taxon>
        <taxon>Kitasatosporales</taxon>
        <taxon>Streptomycetaceae</taxon>
        <taxon>Streptomyces</taxon>
    </lineage>
</organism>
<reference evidence="3" key="1">
    <citation type="journal article" date="2014" name="Int. J. Syst. Evol. Microbiol.">
        <title>Complete genome sequence of Corynebacterium casei LMG S-19264T (=DSM 44701T), isolated from a smear-ripened cheese.</title>
        <authorList>
            <consortium name="US DOE Joint Genome Institute (JGI-PGF)"/>
            <person name="Walter F."/>
            <person name="Albersmeier A."/>
            <person name="Kalinowski J."/>
            <person name="Ruckert C."/>
        </authorList>
    </citation>
    <scope>NUCLEOTIDE SEQUENCE</scope>
    <source>
        <strain evidence="3">JCM 4815</strain>
    </source>
</reference>
<gene>
    <name evidence="3" type="ORF">GCM10010365_68630</name>
</gene>
<keyword evidence="4" id="KW-1185">Reference proteome</keyword>
<dbReference type="RefSeq" id="WP_189866124.1">
    <property type="nucleotide sequence ID" value="NZ_BMVW01000020.1"/>
</dbReference>
<dbReference type="EMBL" id="BMVW01000020">
    <property type="protein sequence ID" value="GGZ38107.1"/>
    <property type="molecule type" value="Genomic_DNA"/>
</dbReference>
<feature type="compositionally biased region" description="Polar residues" evidence="1">
    <location>
        <begin position="134"/>
        <end position="147"/>
    </location>
</feature>
<keyword evidence="2" id="KW-0812">Transmembrane</keyword>
<comment type="caution">
    <text evidence="3">The sequence shown here is derived from an EMBL/GenBank/DDBJ whole genome shotgun (WGS) entry which is preliminary data.</text>
</comment>